<evidence type="ECO:0000313" key="13">
    <source>
        <dbReference type="EMBL" id="DBA25952.1"/>
    </source>
</evidence>
<evidence type="ECO:0000256" key="9">
    <source>
        <dbReference type="ARBA" id="ARBA00023180"/>
    </source>
</evidence>
<dbReference type="PANTHER" id="PTHR11848">
    <property type="entry name" value="TGF-BETA FAMILY"/>
    <property type="match status" value="1"/>
</dbReference>
<dbReference type="Pfam" id="PF00688">
    <property type="entry name" value="TGFb_propeptide"/>
    <property type="match status" value="1"/>
</dbReference>
<keyword evidence="5" id="KW-0165">Cleavage on pair of basic residues</keyword>
<dbReference type="PROSITE" id="PS00250">
    <property type="entry name" value="TGF_BETA_1"/>
    <property type="match status" value="1"/>
</dbReference>
<evidence type="ECO:0000256" key="7">
    <source>
        <dbReference type="ARBA" id="ARBA00023030"/>
    </source>
</evidence>
<dbReference type="Pfam" id="PF00019">
    <property type="entry name" value="TGF_beta"/>
    <property type="match status" value="1"/>
</dbReference>
<feature type="chain" id="PRO_5043819680" description="TGF-beta family profile domain-containing protein" evidence="11">
    <location>
        <begin position="21"/>
        <end position="387"/>
    </location>
</feature>
<evidence type="ECO:0000256" key="3">
    <source>
        <dbReference type="ARBA" id="ARBA00022473"/>
    </source>
</evidence>
<protein>
    <recommendedName>
        <fullName evidence="12">TGF-beta family profile domain-containing protein</fullName>
    </recommendedName>
</protein>
<evidence type="ECO:0000256" key="10">
    <source>
        <dbReference type="RuleBase" id="RU000354"/>
    </source>
</evidence>
<dbReference type="Gene3D" id="2.10.90.10">
    <property type="entry name" value="Cystine-knot cytokines"/>
    <property type="match status" value="1"/>
</dbReference>
<name>A0AAV3APL5_PYXAD</name>
<dbReference type="Proteomes" id="UP001181693">
    <property type="component" value="Unassembled WGS sequence"/>
</dbReference>
<evidence type="ECO:0000256" key="11">
    <source>
        <dbReference type="SAM" id="SignalP"/>
    </source>
</evidence>
<evidence type="ECO:0000256" key="5">
    <source>
        <dbReference type="ARBA" id="ARBA00022685"/>
    </source>
</evidence>
<keyword evidence="14" id="KW-1185">Reference proteome</keyword>
<evidence type="ECO:0000256" key="4">
    <source>
        <dbReference type="ARBA" id="ARBA00022525"/>
    </source>
</evidence>
<sequence length="387" mass="43251">MSGTSKIILSFTLLTTFILGRPSGTDGSLAKIIFPTPTMALKTSPTHHENGTSQGQSIPSYMMNLYKTINTGNETGLSMLEYPILRESDLVLSLPGKHCTEMDNIWEISFDMTSVEINNELKLAELRILPSFSTEFNNITLNIYDGTNSSEKIFIGSLHSTSTITPDSSWKGYDLTNMIQNYLHHSGTADEASKKVTDTSEDSVNSTCNGILAEKVMLVLFSKDNQSFNSYESKSIIRVVESSKYVKNVEIKKAKTIQRQPRSLDLKQSIIKNSAIYKAGSNEKSLCKKVDMMVDFYKLGWGDQIIYPKRYNAYRCEGPCPIPLNEESRPSNHAYILSLVKHINPEKVEGPACVPTKLRALPMLMYQGAKVILRYQDDMIVEECGCA</sequence>
<reference evidence="13" key="1">
    <citation type="thesis" date="2020" institute="ProQuest LLC" country="789 East Eisenhower Parkway, Ann Arbor, MI, USA">
        <title>Comparative Genomics and Chromosome Evolution.</title>
        <authorList>
            <person name="Mudd A.B."/>
        </authorList>
    </citation>
    <scope>NUCLEOTIDE SEQUENCE</scope>
    <source>
        <strain evidence="13">1538</strain>
        <tissue evidence="13">Blood</tissue>
    </source>
</reference>
<dbReference type="InterPro" id="IPR015615">
    <property type="entry name" value="TGF-beta-rel"/>
</dbReference>
<dbReference type="EMBL" id="DYDO01000004">
    <property type="protein sequence ID" value="DBA25952.1"/>
    <property type="molecule type" value="Genomic_DNA"/>
</dbReference>
<feature type="signal peptide" evidence="11">
    <location>
        <begin position="1"/>
        <end position="20"/>
    </location>
</feature>
<evidence type="ECO:0000256" key="8">
    <source>
        <dbReference type="ARBA" id="ARBA00023157"/>
    </source>
</evidence>
<evidence type="ECO:0000256" key="2">
    <source>
        <dbReference type="ARBA" id="ARBA00006656"/>
    </source>
</evidence>
<dbReference type="AlphaFoldDB" id="A0AAV3APL5"/>
<keyword evidence="6 11" id="KW-0732">Signal</keyword>
<dbReference type="PROSITE" id="PS51362">
    <property type="entry name" value="TGF_BETA_2"/>
    <property type="match status" value="1"/>
</dbReference>
<dbReference type="PANTHER" id="PTHR11848:SF297">
    <property type="entry name" value="NODAL HOMOLOG 2-A"/>
    <property type="match status" value="1"/>
</dbReference>
<dbReference type="InterPro" id="IPR029034">
    <property type="entry name" value="Cystine-knot_cytokine"/>
</dbReference>
<comment type="similarity">
    <text evidence="2 10">Belongs to the TGF-beta family.</text>
</comment>
<keyword evidence="9" id="KW-0325">Glycoprotein</keyword>
<dbReference type="InterPro" id="IPR001111">
    <property type="entry name" value="TGF-b_propeptide"/>
</dbReference>
<comment type="subcellular location">
    <subcellularLocation>
        <location evidence="1">Secreted</location>
    </subcellularLocation>
</comment>
<evidence type="ECO:0000259" key="12">
    <source>
        <dbReference type="PROSITE" id="PS51362"/>
    </source>
</evidence>
<accession>A0AAV3APL5</accession>
<dbReference type="InterPro" id="IPR017948">
    <property type="entry name" value="TGFb_CS"/>
</dbReference>
<evidence type="ECO:0000313" key="14">
    <source>
        <dbReference type="Proteomes" id="UP001181693"/>
    </source>
</evidence>
<proteinExistence type="inferred from homology"/>
<gene>
    <name evidence="13" type="ORF">GDO54_010275</name>
</gene>
<dbReference type="SMART" id="SM00204">
    <property type="entry name" value="TGFB"/>
    <property type="match status" value="1"/>
</dbReference>
<dbReference type="GO" id="GO:0008083">
    <property type="term" value="F:growth factor activity"/>
    <property type="evidence" value="ECO:0007669"/>
    <property type="project" value="UniProtKB-KW"/>
</dbReference>
<dbReference type="InterPro" id="IPR001839">
    <property type="entry name" value="TGF-b_C"/>
</dbReference>
<dbReference type="GO" id="GO:0005615">
    <property type="term" value="C:extracellular space"/>
    <property type="evidence" value="ECO:0007669"/>
    <property type="project" value="TreeGrafter"/>
</dbReference>
<organism evidence="13 14">
    <name type="scientific">Pyxicephalus adspersus</name>
    <name type="common">African bullfrog</name>
    <dbReference type="NCBI Taxonomy" id="30357"/>
    <lineage>
        <taxon>Eukaryota</taxon>
        <taxon>Metazoa</taxon>
        <taxon>Chordata</taxon>
        <taxon>Craniata</taxon>
        <taxon>Vertebrata</taxon>
        <taxon>Euteleostomi</taxon>
        <taxon>Amphibia</taxon>
        <taxon>Batrachia</taxon>
        <taxon>Anura</taxon>
        <taxon>Neobatrachia</taxon>
        <taxon>Ranoidea</taxon>
        <taxon>Pyxicephalidae</taxon>
        <taxon>Pyxicephalinae</taxon>
        <taxon>Pyxicephalus</taxon>
    </lineage>
</organism>
<dbReference type="GO" id="GO:0005125">
    <property type="term" value="F:cytokine activity"/>
    <property type="evidence" value="ECO:0007669"/>
    <property type="project" value="TreeGrafter"/>
</dbReference>
<dbReference type="SUPFAM" id="SSF57501">
    <property type="entry name" value="Cystine-knot cytokines"/>
    <property type="match status" value="1"/>
</dbReference>
<comment type="caution">
    <text evidence="13">The sequence shown here is derived from an EMBL/GenBank/DDBJ whole genome shotgun (WGS) entry which is preliminary data.</text>
</comment>
<dbReference type="Gene3D" id="2.60.120.970">
    <property type="match status" value="1"/>
</dbReference>
<keyword evidence="4" id="KW-0964">Secreted</keyword>
<feature type="domain" description="TGF-beta family profile" evidence="12">
    <location>
        <begin position="259"/>
        <end position="387"/>
    </location>
</feature>
<evidence type="ECO:0000256" key="1">
    <source>
        <dbReference type="ARBA" id="ARBA00004613"/>
    </source>
</evidence>
<keyword evidence="7 10" id="KW-0339">Growth factor</keyword>
<evidence type="ECO:0000256" key="6">
    <source>
        <dbReference type="ARBA" id="ARBA00022729"/>
    </source>
</evidence>
<keyword evidence="8" id="KW-1015">Disulfide bond</keyword>
<keyword evidence="3" id="KW-0217">Developmental protein</keyword>
<dbReference type="FunFam" id="2.10.90.10:FF:000026">
    <property type="entry name" value="Nodal homolog 3-A"/>
    <property type="match status" value="1"/>
</dbReference>